<dbReference type="Gene3D" id="3.20.20.140">
    <property type="entry name" value="Metal-dependent hydrolases"/>
    <property type="match status" value="1"/>
</dbReference>
<dbReference type="Pfam" id="PF13263">
    <property type="entry name" value="PHP_C"/>
    <property type="match status" value="1"/>
</dbReference>
<dbReference type="SUPFAM" id="SSF53756">
    <property type="entry name" value="UDP-Glycosyltransferase/glycogen phosphorylase"/>
    <property type="match status" value="1"/>
</dbReference>
<dbReference type="CDD" id="cd03814">
    <property type="entry name" value="GT4-like"/>
    <property type="match status" value="1"/>
</dbReference>
<dbReference type="InterPro" id="IPR003141">
    <property type="entry name" value="Pol/His_phosphatase_N"/>
</dbReference>
<proteinExistence type="predicted"/>
<evidence type="ECO:0000256" key="1">
    <source>
        <dbReference type="SAM" id="MobiDB-lite"/>
    </source>
</evidence>
<dbReference type="SMART" id="SM00481">
    <property type="entry name" value="POLIIIAc"/>
    <property type="match status" value="1"/>
</dbReference>
<dbReference type="PANTHER" id="PTHR45947:SF3">
    <property type="entry name" value="SULFOQUINOVOSYL TRANSFERASE SQD2"/>
    <property type="match status" value="1"/>
</dbReference>
<reference evidence="3" key="1">
    <citation type="submission" date="2020-02" db="EMBL/GenBank/DDBJ databases">
        <authorList>
            <person name="Meier V. D."/>
        </authorList>
    </citation>
    <scope>NUCLEOTIDE SEQUENCE</scope>
    <source>
        <strain evidence="3">AVDCRST_MAG64</strain>
    </source>
</reference>
<dbReference type="AlphaFoldDB" id="A0A6J4N7W7"/>
<dbReference type="InterPro" id="IPR050194">
    <property type="entry name" value="Glycosyltransferase_grp1"/>
</dbReference>
<dbReference type="GO" id="GO:0016757">
    <property type="term" value="F:glycosyltransferase activity"/>
    <property type="evidence" value="ECO:0007669"/>
    <property type="project" value="InterPro"/>
</dbReference>
<dbReference type="Pfam" id="PF13439">
    <property type="entry name" value="Glyco_transf_4"/>
    <property type="match status" value="1"/>
</dbReference>
<dbReference type="EMBL" id="CADCUQ010000151">
    <property type="protein sequence ID" value="CAA9380016.1"/>
    <property type="molecule type" value="Genomic_DNA"/>
</dbReference>
<dbReference type="InterPro" id="IPR016195">
    <property type="entry name" value="Pol/histidinol_Pase-like"/>
</dbReference>
<feature type="region of interest" description="Disordered" evidence="1">
    <location>
        <begin position="1"/>
        <end position="21"/>
    </location>
</feature>
<dbReference type="Pfam" id="PF00534">
    <property type="entry name" value="Glycos_transf_1"/>
    <property type="match status" value="1"/>
</dbReference>
<evidence type="ECO:0000259" key="2">
    <source>
        <dbReference type="SMART" id="SM00481"/>
    </source>
</evidence>
<feature type="region of interest" description="Disordered" evidence="1">
    <location>
        <begin position="863"/>
        <end position="883"/>
    </location>
</feature>
<protein>
    <recommendedName>
        <fullName evidence="2">Polymerase/histidinol phosphatase N-terminal domain-containing protein</fullName>
    </recommendedName>
</protein>
<gene>
    <name evidence="3" type="ORF">AVDCRST_MAG64-583</name>
</gene>
<name>A0A6J4N7W7_9BACT</name>
<feature type="domain" description="Polymerase/histidinol phosphatase N-terminal" evidence="2">
    <location>
        <begin position="20"/>
        <end position="94"/>
    </location>
</feature>
<dbReference type="InterPro" id="IPR028098">
    <property type="entry name" value="Glyco_trans_4-like_N"/>
</dbReference>
<dbReference type="PANTHER" id="PTHR45947">
    <property type="entry name" value="SULFOQUINOVOSYL TRANSFERASE SQD2"/>
    <property type="match status" value="1"/>
</dbReference>
<evidence type="ECO:0000313" key="3">
    <source>
        <dbReference type="EMBL" id="CAA9380016.1"/>
    </source>
</evidence>
<accession>A0A6J4N7W7</accession>
<dbReference type="Gene3D" id="3.40.50.2000">
    <property type="entry name" value="Glycogen Phosphorylase B"/>
    <property type="match status" value="2"/>
</dbReference>
<sequence length="883" mass="97990">MSNSSHAAVHSRPSSAPKRVDLHCHSDASNKAAEAALNAISCPECYSHPEEVYAQAKQRGMDFVTITDHDTTCGVTRIASRPDVLVGEELTCWFPEDQCKMHVLIYGHTPEDHEHLQRIAPNIYDVAAYVERNRIAHSVAHPIYRQNDKLERWHLERLLLMFKGFECLNGAHSALHREAFEPVLNRLTRQEMQKLSERHGLLPRWPEPWFKARTAGTDDHGLLNIGRTYTEFPPETRTVEDVLQCLREGTCQPGGEAGSSIKLAHTFYSVAVRYYSRHIMSPGMKPNLAATILQTIAGERPAPTKAEFARLALKGKLKKVSRAVLRPVHKVREAFASSWHGRPAGASSSADVLARGGDAATAPDVSGVGGVSGTGILKNLFLESAKRRLSDHPALRQALEAGLPPLGEHAEMFRYVSGINKDVSEGVAAAITESIDNASFTGLFDSIASILGQQFVLLPYYFAVFHQNKERHLLRQITGNPMPRDAASLKVGLFTDTLDDVNGVARFIRDMAGQAEKAGRHFVVHTSTPTPRFEVPGRKNFAPLLSREMPYYSELKLNLPPVLDVLEWADRQQFDVIHCSTPGPMGLCGWMVAKMLRVPVLGTYHTDFPAYVDRLTRDHRVTNGTVAYMRWLYAEMAGVFSRSKAYRFNLRDLGLPEEKLHTLPPSIDLEKFNADLRDPNVWSDYGVTQPKRLFYCGRVSVEKNLPMLVEAFKKLCALRNDTALVIAGDGPYAPEMKAALAGLPAYFLGYRNDVQLAPLYAGSDLFVFPSRTDTLGQVVMEAQACGLPALVSNEGGPKETVADNVTGVVLPAADPDRWCQTIDELLSDEPRLQRMGRSAPQRMSRFSLEATFEHFWSEHVNAVRTPDPDDEAVALPPRAPLSV</sequence>
<dbReference type="SUPFAM" id="SSF89550">
    <property type="entry name" value="PHP domain-like"/>
    <property type="match status" value="1"/>
</dbReference>
<organism evidence="3">
    <name type="scientific">uncultured Phycisphaerae bacterium</name>
    <dbReference type="NCBI Taxonomy" id="904963"/>
    <lineage>
        <taxon>Bacteria</taxon>
        <taxon>Pseudomonadati</taxon>
        <taxon>Planctomycetota</taxon>
        <taxon>Phycisphaerae</taxon>
        <taxon>environmental samples</taxon>
    </lineage>
</organism>
<dbReference type="InterPro" id="IPR001296">
    <property type="entry name" value="Glyco_trans_1"/>
</dbReference>